<keyword evidence="2" id="KW-0503">Monooxygenase</keyword>
<feature type="transmembrane region" description="Helical" evidence="1">
    <location>
        <begin position="113"/>
        <end position="133"/>
    </location>
</feature>
<keyword evidence="1" id="KW-0812">Transmembrane</keyword>
<reference evidence="2 3" key="1">
    <citation type="journal article" date="2016" name="Eur. J. Clin. Microbiol. Infect. Dis.">
        <title>Whole genome sequencing as a tool for phylogenetic analysis of clinical strains of Mitis group streptococci.</title>
        <authorList>
            <person name="Rasmussen L.H."/>
            <person name="Dargis R."/>
            <person name="Hojholt K."/>
            <person name="Christensen J.J."/>
            <person name="Skovgaard O."/>
            <person name="Justesen U.S."/>
            <person name="Rosenvinge F.S."/>
            <person name="Moser C."/>
            <person name="Lukjancenko O."/>
            <person name="Rasmussen S."/>
            <person name="Nielsen X.C."/>
        </authorList>
    </citation>
    <scope>NUCLEOTIDE SEQUENCE [LARGE SCALE GENOMIC DNA]</scope>
    <source>
        <strain evidence="2 3">OD_311844-09</strain>
    </source>
</reference>
<dbReference type="GO" id="GO:0004497">
    <property type="term" value="F:monooxygenase activity"/>
    <property type="evidence" value="ECO:0007669"/>
    <property type="project" value="UniProtKB-KW"/>
</dbReference>
<accession>A0A1X1I6F5</accession>
<comment type="caution">
    <text evidence="2">The sequence shown here is derived from an EMBL/GenBank/DDBJ whole genome shotgun (WGS) entry which is preliminary data.</text>
</comment>
<keyword evidence="2" id="KW-0560">Oxidoreductase</keyword>
<dbReference type="RefSeq" id="WP_002934519.1">
    <property type="nucleotide sequence ID" value="NZ_NCUR01000007.1"/>
</dbReference>
<dbReference type="AlphaFoldDB" id="A0A1X1I6F5"/>
<sequence length="263" mass="30519">MNWEKIALFVGLIADALSIYLAFKNDNEKGITVQNYSVYIEQRRTEYRREYKNTSSSANSEDIIILILSVLGIIFSFSVGIYLYLILKGYLHFIIGFLMLIVVMRFKRLNYPISSYLFQIGIPIFIIITRFSFTESTNHFFDSFSTLNLNTTKPFELGSNIGVVWNSLFSKILSDNMVEKMTFFVIVFVILVIGLCISSLLKNIVFPNRFKPMKIGEFITYILLLIFLMNINNPLVIDSFRSILNRVLEFFKDFFKGFSSKTN</sequence>
<keyword evidence="1" id="KW-0472">Membrane</keyword>
<name>A0A1X1I6F5_STROR</name>
<evidence type="ECO:0000256" key="1">
    <source>
        <dbReference type="SAM" id="Phobius"/>
    </source>
</evidence>
<proteinExistence type="predicted"/>
<protein>
    <submittedName>
        <fullName evidence="2">Beta-carotene 15,15'-monooxygenase</fullName>
    </submittedName>
</protein>
<organism evidence="2 3">
    <name type="scientific">Streptococcus oralis subsp. oralis</name>
    <dbReference type="NCBI Taxonomy" id="1891914"/>
    <lineage>
        <taxon>Bacteria</taxon>
        <taxon>Bacillati</taxon>
        <taxon>Bacillota</taxon>
        <taxon>Bacilli</taxon>
        <taxon>Lactobacillales</taxon>
        <taxon>Streptococcaceae</taxon>
        <taxon>Streptococcus</taxon>
    </lineage>
</organism>
<gene>
    <name evidence="2" type="ORF">B7714_00905</name>
</gene>
<feature type="transmembrane region" description="Helical" evidence="1">
    <location>
        <begin position="63"/>
        <end position="84"/>
    </location>
</feature>
<keyword evidence="1" id="KW-1133">Transmembrane helix</keyword>
<feature type="transmembrane region" description="Helical" evidence="1">
    <location>
        <begin position="6"/>
        <end position="23"/>
    </location>
</feature>
<evidence type="ECO:0000313" key="3">
    <source>
        <dbReference type="Proteomes" id="UP000193982"/>
    </source>
</evidence>
<dbReference type="EMBL" id="NCUR01000007">
    <property type="protein sequence ID" value="ORO68716.1"/>
    <property type="molecule type" value="Genomic_DNA"/>
</dbReference>
<feature type="transmembrane region" description="Helical" evidence="1">
    <location>
        <begin position="183"/>
        <end position="206"/>
    </location>
</feature>
<feature type="transmembrane region" description="Helical" evidence="1">
    <location>
        <begin position="218"/>
        <end position="237"/>
    </location>
</feature>
<feature type="transmembrane region" description="Helical" evidence="1">
    <location>
        <begin position="90"/>
        <end position="106"/>
    </location>
</feature>
<evidence type="ECO:0000313" key="2">
    <source>
        <dbReference type="EMBL" id="ORO68716.1"/>
    </source>
</evidence>
<dbReference type="Proteomes" id="UP000193982">
    <property type="component" value="Unassembled WGS sequence"/>
</dbReference>